<protein>
    <recommendedName>
        <fullName evidence="4">Transposase</fullName>
    </recommendedName>
</protein>
<name>A0A1X7F0K8_9PROT</name>
<feature type="compositionally biased region" description="Low complexity" evidence="1">
    <location>
        <begin position="531"/>
        <end position="545"/>
    </location>
</feature>
<dbReference type="AlphaFoldDB" id="A0A1X7F0K8"/>
<reference evidence="2 3" key="1">
    <citation type="submission" date="2017-04" db="EMBL/GenBank/DDBJ databases">
        <authorList>
            <person name="Afonso C.L."/>
            <person name="Miller P.J."/>
            <person name="Scott M.A."/>
            <person name="Spackman E."/>
            <person name="Goraichik I."/>
            <person name="Dimitrov K.M."/>
            <person name="Suarez D.L."/>
            <person name="Swayne D.E."/>
        </authorList>
    </citation>
    <scope>NUCLEOTIDE SEQUENCE [LARGE SCALE GENOMIC DNA]</scope>
    <source>
        <strain evidence="2 3">A2P</strain>
    </source>
</reference>
<sequence>MTENATLAACKPLVSAMGTAPPSTKAKCVHQSFQAEYAALMRAATPSFIAEFPLRTSAADERVLEVRLEAARHIYNACLDETLKRLALMRQSKDWQAACRLARSKERTALFKAVMLRFCFSSASVQKHAEACRNACWIGQHLGSHDTQTTSLRAFKAVQMHAFGKRGRPRFKGKNRLSSVEGKGDAVIRLRWQDEKAVVLWNGLVLPLLRDPHDRDGWQKQALACRTKYVRVLRRSVRGKTRWYAQLVQEGLAPRKERLPVGAGIVGLDLGPSTIAAVSDTDATLEPFCPGVADRDRAIRRLQRAMDRSRRATNPDAFNADGTYRRGARITVRSRRYRVLAAKKAEVERCLAAERKRAQGELVNRVLAHGNLIKMEKVSYRSFQRNFGRSVKRRAPSLFVSTLKRKAASAGASVVEFATRTTRLSQVSHDTGEYMKKPLSQRWHVFADGSRVQRDLYSAWLARFVEQDRLDASQCALHWAAAEPLLKRAASGFTQSASGAGFAGPHVRPGNRGGVGADRPLQEDGRRTEAADAVAQARAAERSGAGTSRTAWL</sequence>
<organism evidence="2 3">
    <name type="scientific">Azospirillum oryzae</name>
    <dbReference type="NCBI Taxonomy" id="286727"/>
    <lineage>
        <taxon>Bacteria</taxon>
        <taxon>Pseudomonadati</taxon>
        <taxon>Pseudomonadota</taxon>
        <taxon>Alphaproteobacteria</taxon>
        <taxon>Rhodospirillales</taxon>
        <taxon>Azospirillaceae</taxon>
        <taxon>Azospirillum</taxon>
    </lineage>
</organism>
<proteinExistence type="predicted"/>
<dbReference type="EMBL" id="FXAK01000004">
    <property type="protein sequence ID" value="SMF43474.1"/>
    <property type="molecule type" value="Genomic_DNA"/>
</dbReference>
<accession>A0A1X7F0K8</accession>
<feature type="region of interest" description="Disordered" evidence="1">
    <location>
        <begin position="500"/>
        <end position="553"/>
    </location>
</feature>
<feature type="compositionally biased region" description="Basic and acidic residues" evidence="1">
    <location>
        <begin position="520"/>
        <end position="530"/>
    </location>
</feature>
<gene>
    <name evidence="2" type="ORF">SAMN02982917_2222</name>
</gene>
<evidence type="ECO:0000256" key="1">
    <source>
        <dbReference type="SAM" id="MobiDB-lite"/>
    </source>
</evidence>
<evidence type="ECO:0000313" key="3">
    <source>
        <dbReference type="Proteomes" id="UP000192936"/>
    </source>
</evidence>
<evidence type="ECO:0000313" key="2">
    <source>
        <dbReference type="EMBL" id="SMF43474.1"/>
    </source>
</evidence>
<evidence type="ECO:0008006" key="4">
    <source>
        <dbReference type="Google" id="ProtNLM"/>
    </source>
</evidence>
<dbReference type="STRING" id="286727.SAMN02982917_2222"/>
<dbReference type="Proteomes" id="UP000192936">
    <property type="component" value="Unassembled WGS sequence"/>
</dbReference>
<dbReference type="RefSeq" id="WP_208621177.1">
    <property type="nucleotide sequence ID" value="NZ_FXAK01000004.1"/>
</dbReference>